<dbReference type="InterPro" id="IPR009045">
    <property type="entry name" value="Zn_M74/Hedgehog-like"/>
</dbReference>
<keyword evidence="2" id="KW-1185">Reference proteome</keyword>
<protein>
    <submittedName>
        <fullName evidence="1">Endolysin</fullName>
    </submittedName>
</protein>
<dbReference type="EMBL" id="MN602266">
    <property type="protein sequence ID" value="QGH74592.1"/>
    <property type="molecule type" value="Genomic_DNA"/>
</dbReference>
<accession>A0A7S5FQF7</accession>
<name>A0A7S5FQF7_9CAUD</name>
<dbReference type="SUPFAM" id="SSF55166">
    <property type="entry name" value="Hedgehog/DD-peptidase"/>
    <property type="match status" value="1"/>
</dbReference>
<reference evidence="1 2" key="1">
    <citation type="submission" date="2019-10" db="EMBL/GenBank/DDBJ databases">
        <title>Isolation and characterisation of a new family of globally distributed lytic roseophage, the Naomivirus.</title>
        <authorList>
            <person name="Rihtman B."/>
            <person name="Puxty R.J."/>
            <person name="Hapeshi A."/>
            <person name="Zhan Y."/>
            <person name="Michinevski S."/>
            <person name="Waterfield N.R."/>
            <person name="Chen F."/>
            <person name="Millard A.D."/>
            <person name="Scanlan D.J."/>
            <person name="Chen Y."/>
        </authorList>
    </citation>
    <scope>NUCLEOTIDE SEQUENCE [LARGE SCALE GENOMIC DNA]</scope>
</reference>
<dbReference type="CDD" id="cd14845">
    <property type="entry name" value="L-Ala-D-Glu_peptidase_like"/>
    <property type="match status" value="1"/>
</dbReference>
<dbReference type="Proteomes" id="UP000594402">
    <property type="component" value="Segment"/>
</dbReference>
<organism evidence="1 2">
    <name type="scientific">Bacteriophage DSS3_VP1</name>
    <dbReference type="NCBI Taxonomy" id="2664196"/>
    <lineage>
        <taxon>Viruses</taxon>
        <taxon>Duplodnaviria</taxon>
        <taxon>Heunggongvirae</taxon>
        <taxon>Uroviricota</taxon>
        <taxon>Caudoviricetes</taxon>
        <taxon>Naomviridae</taxon>
        <taxon>Noahvirus</taxon>
        <taxon>Noahvirus arc</taxon>
    </lineage>
</organism>
<proteinExistence type="predicted"/>
<dbReference type="Gene3D" id="3.30.1380.10">
    <property type="match status" value="1"/>
</dbReference>
<gene>
    <name evidence="1" type="ORF">DSS3VP1_00023</name>
</gene>
<evidence type="ECO:0000313" key="1">
    <source>
        <dbReference type="EMBL" id="QGH74592.1"/>
    </source>
</evidence>
<sequence length="174" mass="19807">MAAKRKTKSKSKLESHDTGFRLGNRSVRNLKGVHPDLIKVVELALTRYTKEDFTVICGMRTRKEQRRLVAKGASKTMNSRHLPNSQGYSRAVDLGWWKNGGVSWKTDNVKAFYDMDHSADYEGYQAIGVAMKAAAEELNIPLRWGADWDGDGQHTDHTFLDWVHFELPRGHGYD</sequence>
<evidence type="ECO:0000313" key="2">
    <source>
        <dbReference type="Proteomes" id="UP000594402"/>
    </source>
</evidence>